<name>A0NG03_ANOGA</name>
<keyword evidence="2" id="KW-0472">Membrane</keyword>
<keyword evidence="2" id="KW-1133">Transmembrane helix</keyword>
<reference evidence="3" key="1">
    <citation type="journal article" date="2002" name="Science">
        <title>The genome sequence of the malaria mosquito Anopheles gambiae.</title>
        <authorList>
            <person name="Holt R.A."/>
            <person name="Subramanian G.M."/>
            <person name="Halpern A."/>
            <person name="Sutton G.G."/>
            <person name="Charlab R."/>
            <person name="Nusskern D.R."/>
            <person name="Wincker P."/>
            <person name="Clark A.G."/>
            <person name="Ribeiro J.M."/>
            <person name="Wides R."/>
            <person name="Salzberg S.L."/>
            <person name="Loftus B."/>
            <person name="Yandell M."/>
            <person name="Majoros W.H."/>
            <person name="Rusch D.B."/>
            <person name="Lai Z."/>
            <person name="Kraft C.L."/>
            <person name="Abril J.F."/>
            <person name="Anthouard V."/>
            <person name="Arensburger P."/>
            <person name="Atkinson P.W."/>
            <person name="Baden H."/>
            <person name="de Berardinis V."/>
            <person name="Baldwin D."/>
            <person name="Benes V."/>
            <person name="Biedler J."/>
            <person name="Blass C."/>
            <person name="Bolanos R."/>
            <person name="Boscus D."/>
            <person name="Barnstead M."/>
            <person name="Cai S."/>
            <person name="Center A."/>
            <person name="Chaturverdi K."/>
            <person name="Christophides G.K."/>
            <person name="Chrystal M.A."/>
            <person name="Clamp M."/>
            <person name="Cravchik A."/>
            <person name="Curwen V."/>
            <person name="Dana A."/>
            <person name="Delcher A."/>
            <person name="Dew I."/>
            <person name="Evans C.A."/>
            <person name="Flanigan M."/>
            <person name="Grundschober-Freimoser A."/>
            <person name="Friedli L."/>
            <person name="Gu Z."/>
            <person name="Guan P."/>
            <person name="Guigo R."/>
            <person name="Hillenmeyer M.E."/>
            <person name="Hladun S.L."/>
            <person name="Hogan J.R."/>
            <person name="Hong Y.S."/>
            <person name="Hoover J."/>
            <person name="Jaillon O."/>
            <person name="Ke Z."/>
            <person name="Kodira C."/>
            <person name="Kokoza E."/>
            <person name="Koutsos A."/>
            <person name="Letunic I."/>
            <person name="Levitsky A."/>
            <person name="Liang Y."/>
            <person name="Lin J.J."/>
            <person name="Lobo N.F."/>
            <person name="Lopez J.R."/>
            <person name="Malek J.A."/>
            <person name="McIntosh T.C."/>
            <person name="Meister S."/>
            <person name="Miller J."/>
            <person name="Mobarry C."/>
            <person name="Mongin E."/>
            <person name="Murphy S.D."/>
            <person name="O'Brochta D.A."/>
            <person name="Pfannkoch C."/>
            <person name="Qi R."/>
            <person name="Regier M.A."/>
            <person name="Remington K."/>
            <person name="Shao H."/>
            <person name="Sharakhova M.V."/>
            <person name="Sitter C.D."/>
            <person name="Shetty J."/>
            <person name="Smith T.J."/>
            <person name="Strong R."/>
            <person name="Sun J."/>
            <person name="Thomasova D."/>
            <person name="Ton L.Q."/>
            <person name="Topalis P."/>
            <person name="Tu Z."/>
            <person name="Unger M.F."/>
            <person name="Walenz B."/>
            <person name="Wang A."/>
            <person name="Wang J."/>
            <person name="Wang M."/>
            <person name="Wang X."/>
            <person name="Woodford K.J."/>
            <person name="Wortman J.R."/>
            <person name="Wu M."/>
            <person name="Yao A."/>
            <person name="Zdobnov E.M."/>
            <person name="Zhang H."/>
            <person name="Zhao Q."/>
            <person name="Zhao S."/>
            <person name="Zhu S.C."/>
            <person name="Zhimulev I."/>
            <person name="Coluzzi M."/>
            <person name="della Torre A."/>
            <person name="Roth C.W."/>
            <person name="Louis C."/>
            <person name="Kalush F."/>
            <person name="Mural R.J."/>
            <person name="Myers E.W."/>
            <person name="Adams M.D."/>
            <person name="Smith H.O."/>
            <person name="Broder S."/>
            <person name="Gardner M.J."/>
            <person name="Fraser C.M."/>
            <person name="Birney E."/>
            <person name="Bork P."/>
            <person name="Brey P.T."/>
            <person name="Venter J.C."/>
            <person name="Weissenbach J."/>
            <person name="Kafatos F.C."/>
            <person name="Collins F.H."/>
            <person name="Hoffman S.L."/>
        </authorList>
    </citation>
    <scope>NUCLEOTIDE SEQUENCE [LARGE SCALE GENOMIC DNA]</scope>
    <source>
        <strain evidence="3">PEST</strain>
    </source>
</reference>
<sequence>EKNRSGRRNHHDIASQVRTGKTETQFHTHISTRSLQCSKTPLTKRKQHPRSLSRRRCFFLTCVCVCITCACVCVLCSWSISFLLERNSFVESQPPELNGFGVCSVYCFLECEAVLNALVFGVHV</sequence>
<evidence type="ECO:0000313" key="3">
    <source>
        <dbReference type="EMBL" id="EAU76092.1"/>
    </source>
</evidence>
<comment type="caution">
    <text evidence="3">The sequence shown here is derived from an EMBL/GenBank/DDBJ whole genome shotgun (WGS) entry which is preliminary data.</text>
</comment>
<dbReference type="PaxDb" id="7165-AGAP010053-PA"/>
<feature type="transmembrane region" description="Helical" evidence="2">
    <location>
        <begin position="57"/>
        <end position="80"/>
    </location>
</feature>
<protein>
    <submittedName>
        <fullName evidence="3">AGAP010053-PA</fullName>
    </submittedName>
</protein>
<feature type="non-terminal residue" evidence="3">
    <location>
        <position position="1"/>
    </location>
</feature>
<reference evidence="3" key="3">
    <citation type="journal article" date="2004" name="Trends Parasitol.">
        <title>The Anopheles gambiae genome: an update.</title>
        <authorList>
            <person name="Mongin E."/>
            <person name="Louis C."/>
            <person name="Holt R.A."/>
            <person name="Birney E."/>
            <person name="Collins F.H."/>
        </authorList>
    </citation>
    <scope>NUCLEOTIDE SEQUENCE</scope>
    <source>
        <strain evidence="3">PEST</strain>
    </source>
</reference>
<accession>A0NG03</accession>
<proteinExistence type="predicted"/>
<evidence type="ECO:0000256" key="2">
    <source>
        <dbReference type="SAM" id="Phobius"/>
    </source>
</evidence>
<evidence type="ECO:0000256" key="1">
    <source>
        <dbReference type="SAM" id="MobiDB-lite"/>
    </source>
</evidence>
<organism evidence="3">
    <name type="scientific">Anopheles gambiae</name>
    <name type="common">African malaria mosquito</name>
    <dbReference type="NCBI Taxonomy" id="7165"/>
    <lineage>
        <taxon>Eukaryota</taxon>
        <taxon>Metazoa</taxon>
        <taxon>Ecdysozoa</taxon>
        <taxon>Arthropoda</taxon>
        <taxon>Hexapoda</taxon>
        <taxon>Insecta</taxon>
        <taxon>Pterygota</taxon>
        <taxon>Neoptera</taxon>
        <taxon>Endopterygota</taxon>
        <taxon>Diptera</taxon>
        <taxon>Nematocera</taxon>
        <taxon>Culicoidea</taxon>
        <taxon>Culicidae</taxon>
        <taxon>Anophelinae</taxon>
        <taxon>Anopheles</taxon>
    </lineage>
</organism>
<dbReference type="EMBL" id="AAAB01008980">
    <property type="protein sequence ID" value="EAU76092.1"/>
    <property type="molecule type" value="Genomic_DNA"/>
</dbReference>
<gene>
    <name evidence="3" type="ORF">AgaP_AGAP010053</name>
</gene>
<dbReference type="KEGG" id="aga:4578051"/>
<dbReference type="AlphaFoldDB" id="A0NG03"/>
<keyword evidence="2" id="KW-0812">Transmembrane</keyword>
<reference evidence="3" key="4">
    <citation type="journal article" date="2007" name="Genome Biol.">
        <title>Update of the Anopheles gambiae PEST genome assembly.</title>
        <authorList>
            <person name="Sharakhova M.V."/>
            <person name="Hammond M.P."/>
            <person name="Lobo N.F."/>
            <person name="Krzywinski J."/>
            <person name="Unger M.F."/>
            <person name="Hillenmeyer M.E."/>
            <person name="Bruggner R.V."/>
            <person name="Birney E."/>
            <person name="Collins F.H."/>
        </authorList>
    </citation>
    <scope>NUCLEOTIDE SEQUENCE</scope>
    <source>
        <strain evidence="3">PEST</strain>
    </source>
</reference>
<dbReference type="HOGENOM" id="CLU_2009545_0_0_1"/>
<reference evidence="3" key="5">
    <citation type="submission" date="2011-05" db="EMBL/GenBank/DDBJ databases">
        <authorList>
            <consortium name="VectorBase"/>
        </authorList>
    </citation>
    <scope>NUCLEOTIDE SEQUENCE</scope>
    <source>
        <strain evidence="3">PEST</strain>
    </source>
</reference>
<reference evidence="3" key="2">
    <citation type="submission" date="2002-03" db="EMBL/GenBank/DDBJ databases">
        <authorList>
            <consortium name="The Anopheles Genome Sequencing Consortium"/>
        </authorList>
    </citation>
    <scope>NUCLEOTIDE SEQUENCE</scope>
    <source>
        <strain evidence="3">PEST</strain>
    </source>
</reference>
<feature type="region of interest" description="Disordered" evidence="1">
    <location>
        <begin position="1"/>
        <end position="26"/>
    </location>
</feature>
<feature type="compositionally biased region" description="Basic residues" evidence="1">
    <location>
        <begin position="1"/>
        <end position="10"/>
    </location>
</feature>